<feature type="transmembrane region" description="Helical" evidence="7">
    <location>
        <begin position="266"/>
        <end position="286"/>
    </location>
</feature>
<feature type="transmembrane region" description="Helical" evidence="7">
    <location>
        <begin position="233"/>
        <end position="254"/>
    </location>
</feature>
<dbReference type="PANTHER" id="PTHR40074">
    <property type="entry name" value="O-ACETYLTRANSFERASE WECH"/>
    <property type="match status" value="1"/>
</dbReference>
<dbReference type="Proteomes" id="UP000239590">
    <property type="component" value="Unassembled WGS sequence"/>
</dbReference>
<gene>
    <name evidence="9" type="ORF">C5O19_25735</name>
</gene>
<keyword evidence="5 7" id="KW-1133">Transmembrane helix</keyword>
<feature type="transmembrane region" description="Helical" evidence="7">
    <location>
        <begin position="12"/>
        <end position="30"/>
    </location>
</feature>
<keyword evidence="6 7" id="KW-0472">Membrane</keyword>
<feature type="transmembrane region" description="Helical" evidence="7">
    <location>
        <begin position="141"/>
        <end position="162"/>
    </location>
</feature>
<dbReference type="OrthoDB" id="5808342at2"/>
<comment type="caution">
    <text evidence="9">The sequence shown here is derived from an EMBL/GenBank/DDBJ whole genome shotgun (WGS) entry which is preliminary data.</text>
</comment>
<dbReference type="GO" id="GO:0005886">
    <property type="term" value="C:plasma membrane"/>
    <property type="evidence" value="ECO:0007669"/>
    <property type="project" value="UniProtKB-SubCell"/>
</dbReference>
<evidence type="ECO:0000256" key="2">
    <source>
        <dbReference type="ARBA" id="ARBA00007400"/>
    </source>
</evidence>
<feature type="transmembrane region" description="Helical" evidence="7">
    <location>
        <begin position="112"/>
        <end position="129"/>
    </location>
</feature>
<evidence type="ECO:0000313" key="9">
    <source>
        <dbReference type="EMBL" id="PQA52739.1"/>
    </source>
</evidence>
<feature type="transmembrane region" description="Helical" evidence="7">
    <location>
        <begin position="168"/>
        <end position="185"/>
    </location>
</feature>
<feature type="transmembrane region" description="Helical" evidence="7">
    <location>
        <begin position="292"/>
        <end position="313"/>
    </location>
</feature>
<protein>
    <recommendedName>
        <fullName evidence="8">Acyltransferase 3 domain-containing protein</fullName>
    </recommendedName>
</protein>
<evidence type="ECO:0000259" key="8">
    <source>
        <dbReference type="Pfam" id="PF01757"/>
    </source>
</evidence>
<evidence type="ECO:0000313" key="10">
    <source>
        <dbReference type="Proteomes" id="UP000239590"/>
    </source>
</evidence>
<evidence type="ECO:0000256" key="3">
    <source>
        <dbReference type="ARBA" id="ARBA00022475"/>
    </source>
</evidence>
<dbReference type="PANTHER" id="PTHR40074:SF2">
    <property type="entry name" value="O-ACETYLTRANSFERASE WECH"/>
    <property type="match status" value="1"/>
</dbReference>
<dbReference type="Pfam" id="PF01757">
    <property type="entry name" value="Acyl_transf_3"/>
    <property type="match status" value="1"/>
</dbReference>
<evidence type="ECO:0000256" key="7">
    <source>
        <dbReference type="SAM" id="Phobius"/>
    </source>
</evidence>
<keyword evidence="3" id="KW-1003">Cell membrane</keyword>
<dbReference type="InterPro" id="IPR002656">
    <property type="entry name" value="Acyl_transf_3_dom"/>
</dbReference>
<evidence type="ECO:0000256" key="5">
    <source>
        <dbReference type="ARBA" id="ARBA00022989"/>
    </source>
</evidence>
<evidence type="ECO:0000256" key="6">
    <source>
        <dbReference type="ARBA" id="ARBA00023136"/>
    </source>
</evidence>
<dbReference type="GO" id="GO:0016413">
    <property type="term" value="F:O-acetyltransferase activity"/>
    <property type="evidence" value="ECO:0007669"/>
    <property type="project" value="TreeGrafter"/>
</dbReference>
<accession>A0A2S7IES9</accession>
<sequence length="329" mass="38983">MKKTNQSRNATIDTLRFIGGFFVIFLHIHYNNHLEIVDHLRLMSRWAVPYYFIVSGYFFQQNFLKDPLNNTFKNIIKIVSIYVVSSIIYITINYIESKHFFSITSLFIGTYYHLWFLPSMIIGYIYIYTVNTFKINIYIQYSIILIIIITILILDSYSGLFFGRILKVYSYSRLLISIPFMYLGFTIRKNQERIKNHLNKSVGFILLLIGYLIQMLEAKYLLENTHYPIANHIFLIGTIFYTIAILILCVSFQSRDNVLSDYGRRYSLPIYLYHAIPLIFVNKFIISYKLSIAEIIILPLLIQVLMLIILYFIDKYFNKLFNLINGTFK</sequence>
<evidence type="ECO:0000256" key="4">
    <source>
        <dbReference type="ARBA" id="ARBA00022692"/>
    </source>
</evidence>
<dbReference type="GO" id="GO:0009246">
    <property type="term" value="P:enterobacterial common antigen biosynthetic process"/>
    <property type="evidence" value="ECO:0007669"/>
    <property type="project" value="TreeGrafter"/>
</dbReference>
<feature type="domain" description="Acyltransferase 3" evidence="8">
    <location>
        <begin position="10"/>
        <end position="309"/>
    </location>
</feature>
<dbReference type="EMBL" id="PTRA01000013">
    <property type="protein sequence ID" value="PQA52739.1"/>
    <property type="molecule type" value="Genomic_DNA"/>
</dbReference>
<feature type="transmembrane region" description="Helical" evidence="7">
    <location>
        <begin position="197"/>
        <end position="213"/>
    </location>
</feature>
<name>A0A2S7IES9_9BACT</name>
<comment type="subcellular location">
    <subcellularLocation>
        <location evidence="1">Cell membrane</location>
        <topology evidence="1">Multi-pass membrane protein</topology>
    </subcellularLocation>
</comment>
<keyword evidence="4 7" id="KW-0812">Transmembrane</keyword>
<evidence type="ECO:0000256" key="1">
    <source>
        <dbReference type="ARBA" id="ARBA00004651"/>
    </source>
</evidence>
<keyword evidence="10" id="KW-1185">Reference proteome</keyword>
<organism evidence="9 10">
    <name type="scientific">Siphonobacter curvatus</name>
    <dbReference type="NCBI Taxonomy" id="2094562"/>
    <lineage>
        <taxon>Bacteria</taxon>
        <taxon>Pseudomonadati</taxon>
        <taxon>Bacteroidota</taxon>
        <taxon>Cytophagia</taxon>
        <taxon>Cytophagales</taxon>
        <taxon>Cytophagaceae</taxon>
        <taxon>Siphonobacter</taxon>
    </lineage>
</organism>
<reference evidence="10" key="1">
    <citation type="submission" date="2018-02" db="EMBL/GenBank/DDBJ databases">
        <title>Genome sequencing of Solimonas sp. HR-BB.</title>
        <authorList>
            <person name="Lee Y."/>
            <person name="Jeon C.O."/>
        </authorList>
    </citation>
    <scope>NUCLEOTIDE SEQUENCE [LARGE SCALE GENOMIC DNA]</scope>
    <source>
        <strain evidence="10">HR-U</strain>
    </source>
</reference>
<dbReference type="AlphaFoldDB" id="A0A2S7IES9"/>
<feature type="transmembrane region" description="Helical" evidence="7">
    <location>
        <begin position="71"/>
        <end position="92"/>
    </location>
</feature>
<proteinExistence type="inferred from homology"/>
<comment type="similarity">
    <text evidence="2">Belongs to the acyltransferase 3 family.</text>
</comment>
<dbReference type="RefSeq" id="WP_104716242.1">
    <property type="nucleotide sequence ID" value="NZ_PTRA01000013.1"/>
</dbReference>
<feature type="transmembrane region" description="Helical" evidence="7">
    <location>
        <begin position="42"/>
        <end position="59"/>
    </location>
</feature>